<dbReference type="InterPro" id="IPR001680">
    <property type="entry name" value="WD40_rpt"/>
</dbReference>
<dbReference type="InterPro" id="IPR036322">
    <property type="entry name" value="WD40_repeat_dom_sf"/>
</dbReference>
<keyword evidence="2" id="KW-0677">Repeat</keyword>
<keyword evidence="5" id="KW-1185">Reference proteome</keyword>
<dbReference type="Pfam" id="PF00400">
    <property type="entry name" value="WD40"/>
    <property type="match status" value="2"/>
</dbReference>
<evidence type="ECO:0000256" key="3">
    <source>
        <dbReference type="PROSITE-ProRule" id="PRU00221"/>
    </source>
</evidence>
<dbReference type="PANTHER" id="PTHR19869:SF1">
    <property type="entry name" value="WD REPEAT-CONTAINING PROTEIN 31"/>
    <property type="match status" value="1"/>
</dbReference>
<feature type="repeat" description="WD" evidence="3">
    <location>
        <begin position="152"/>
        <end position="186"/>
    </location>
</feature>
<protein>
    <submittedName>
        <fullName evidence="4">Uncharacterized protein</fullName>
    </submittedName>
</protein>
<reference evidence="4" key="1">
    <citation type="submission" date="2021-09" db="EMBL/GenBank/DDBJ databases">
        <authorList>
            <consortium name="AG Swart"/>
            <person name="Singh M."/>
            <person name="Singh A."/>
            <person name="Seah K."/>
            <person name="Emmerich C."/>
        </authorList>
    </citation>
    <scope>NUCLEOTIDE SEQUENCE</scope>
    <source>
        <strain evidence="4">ATCC30299</strain>
    </source>
</reference>
<name>A0AAU9JCQ3_9CILI</name>
<dbReference type="PROSITE" id="PS50294">
    <property type="entry name" value="WD_REPEATS_REGION"/>
    <property type="match status" value="1"/>
</dbReference>
<dbReference type="EMBL" id="CAJZBQ010000029">
    <property type="protein sequence ID" value="CAG9321793.1"/>
    <property type="molecule type" value="Genomic_DNA"/>
</dbReference>
<comment type="caution">
    <text evidence="4">The sequence shown here is derived from an EMBL/GenBank/DDBJ whole genome shotgun (WGS) entry which is preliminary data.</text>
</comment>
<dbReference type="PROSITE" id="PS50082">
    <property type="entry name" value="WD_REPEATS_2"/>
    <property type="match status" value="2"/>
</dbReference>
<dbReference type="InterPro" id="IPR040066">
    <property type="entry name" value="WDR31"/>
</dbReference>
<dbReference type="PROSITE" id="PS00678">
    <property type="entry name" value="WD_REPEATS_1"/>
    <property type="match status" value="1"/>
</dbReference>
<evidence type="ECO:0000256" key="2">
    <source>
        <dbReference type="ARBA" id="ARBA00022737"/>
    </source>
</evidence>
<sequence length="312" mass="35383">MGNCWKARKSGDSKKYEEEDIPTLRPDGIQLPCDDFITGLQKGVEDDIWILGQEFLISIYKEWAIFRSWETQERVKTLCSKDGIVACGGKSIEIFNENGNSIGKLLGHERPVNALALSNNLAISGSGDWSLRLWDLNSQQEIDKNIINWNVITSVKWVPQEPLVIQTSEDLRLRIWDLRERKILRSSVISVGDNFATCCDVKGDYIVTGHRGFDSQGCEAKIWDRRKNEELKTLKGHEQAVESVKFIGDTIFSCGKDGKINQFRLDGDLIDTWTNPLPKPLVSMELYKSGILIANIDPKVMYFTINPLFKAL</sequence>
<gene>
    <name evidence="4" type="ORF">BSTOLATCC_MIC29702</name>
</gene>
<accession>A0AAU9JCQ3</accession>
<dbReference type="SMART" id="SM00320">
    <property type="entry name" value="WD40"/>
    <property type="match status" value="3"/>
</dbReference>
<dbReference type="AlphaFoldDB" id="A0AAU9JCQ3"/>
<feature type="repeat" description="WD" evidence="3">
    <location>
        <begin position="105"/>
        <end position="144"/>
    </location>
</feature>
<dbReference type="InterPro" id="IPR015943">
    <property type="entry name" value="WD40/YVTN_repeat-like_dom_sf"/>
</dbReference>
<keyword evidence="1 3" id="KW-0853">WD repeat</keyword>
<evidence type="ECO:0000313" key="4">
    <source>
        <dbReference type="EMBL" id="CAG9321793.1"/>
    </source>
</evidence>
<evidence type="ECO:0000256" key="1">
    <source>
        <dbReference type="ARBA" id="ARBA00022574"/>
    </source>
</evidence>
<dbReference type="PANTHER" id="PTHR19869">
    <property type="entry name" value="SPERMATID WD-REPEAT PROTEIN"/>
    <property type="match status" value="1"/>
</dbReference>
<dbReference type="InterPro" id="IPR019775">
    <property type="entry name" value="WD40_repeat_CS"/>
</dbReference>
<dbReference type="Gene3D" id="2.130.10.10">
    <property type="entry name" value="YVTN repeat-like/Quinoprotein amine dehydrogenase"/>
    <property type="match status" value="1"/>
</dbReference>
<dbReference type="SUPFAM" id="SSF50978">
    <property type="entry name" value="WD40 repeat-like"/>
    <property type="match status" value="1"/>
</dbReference>
<evidence type="ECO:0000313" key="5">
    <source>
        <dbReference type="Proteomes" id="UP001162131"/>
    </source>
</evidence>
<dbReference type="Proteomes" id="UP001162131">
    <property type="component" value="Unassembled WGS sequence"/>
</dbReference>
<proteinExistence type="predicted"/>
<organism evidence="4 5">
    <name type="scientific">Blepharisma stoltei</name>
    <dbReference type="NCBI Taxonomy" id="1481888"/>
    <lineage>
        <taxon>Eukaryota</taxon>
        <taxon>Sar</taxon>
        <taxon>Alveolata</taxon>
        <taxon>Ciliophora</taxon>
        <taxon>Postciliodesmatophora</taxon>
        <taxon>Heterotrichea</taxon>
        <taxon>Heterotrichida</taxon>
        <taxon>Blepharismidae</taxon>
        <taxon>Blepharisma</taxon>
    </lineage>
</organism>